<keyword evidence="25" id="KW-1185">Reference proteome</keyword>
<dbReference type="PROSITE" id="PS50948">
    <property type="entry name" value="PAN"/>
    <property type="match status" value="1"/>
</dbReference>
<dbReference type="FunFam" id="3.30.200.20:FF:000178">
    <property type="entry name" value="serine/threonine-protein kinase PBS1-like"/>
    <property type="match status" value="1"/>
</dbReference>
<evidence type="ECO:0000259" key="21">
    <source>
        <dbReference type="PROSITE" id="PS50011"/>
    </source>
</evidence>
<evidence type="ECO:0000256" key="3">
    <source>
        <dbReference type="ARBA" id="ARBA00022536"/>
    </source>
</evidence>
<evidence type="ECO:0000256" key="6">
    <source>
        <dbReference type="ARBA" id="ARBA00022729"/>
    </source>
</evidence>
<proteinExistence type="inferred from homology"/>
<keyword evidence="9 18" id="KW-0418">Kinase</keyword>
<keyword evidence="12 20" id="KW-0472">Membrane</keyword>
<reference evidence="25" key="1">
    <citation type="journal article" date="2016" name="Nature">
        <title>The genome of the seagrass Zostera marina reveals angiosperm adaptation to the sea.</title>
        <authorList>
            <person name="Olsen J.L."/>
            <person name="Rouze P."/>
            <person name="Verhelst B."/>
            <person name="Lin Y.-C."/>
            <person name="Bayer T."/>
            <person name="Collen J."/>
            <person name="Dattolo E."/>
            <person name="De Paoli E."/>
            <person name="Dittami S."/>
            <person name="Maumus F."/>
            <person name="Michel G."/>
            <person name="Kersting A."/>
            <person name="Lauritano C."/>
            <person name="Lohaus R."/>
            <person name="Toepel M."/>
            <person name="Tonon T."/>
            <person name="Vanneste K."/>
            <person name="Amirebrahimi M."/>
            <person name="Brakel J."/>
            <person name="Bostroem C."/>
            <person name="Chovatia M."/>
            <person name="Grimwood J."/>
            <person name="Jenkins J.W."/>
            <person name="Jueterbock A."/>
            <person name="Mraz A."/>
            <person name="Stam W.T."/>
            <person name="Tice H."/>
            <person name="Bornberg-Bauer E."/>
            <person name="Green P.J."/>
            <person name="Pearson G.A."/>
            <person name="Procaccini G."/>
            <person name="Duarte C.M."/>
            <person name="Schmutz J."/>
            <person name="Reusch T.B.H."/>
            <person name="Van de Peer Y."/>
        </authorList>
    </citation>
    <scope>NUCLEOTIDE SEQUENCE [LARGE SCALE GENOMIC DNA]</scope>
    <source>
        <strain evidence="25">cv. Finnish</strain>
    </source>
</reference>
<dbReference type="CDD" id="cd00028">
    <property type="entry name" value="B_lectin"/>
    <property type="match status" value="1"/>
</dbReference>
<dbReference type="OMA" id="HADISSH"/>
<comment type="similarity">
    <text evidence="18">Belongs to the protein kinase superfamily. Ser/Thr protein kinase family.</text>
</comment>
<keyword evidence="13" id="KW-1015">Disulfide bond</keyword>
<dbReference type="SMART" id="SM00108">
    <property type="entry name" value="B_lectin"/>
    <property type="match status" value="1"/>
</dbReference>
<evidence type="ECO:0000259" key="22">
    <source>
        <dbReference type="PROSITE" id="PS50927"/>
    </source>
</evidence>
<dbReference type="Gene3D" id="1.10.510.10">
    <property type="entry name" value="Transferase(Phosphotransferase) domain 1"/>
    <property type="match status" value="1"/>
</dbReference>
<dbReference type="EC" id="2.7.11.1" evidence="18"/>
<evidence type="ECO:0000256" key="15">
    <source>
        <dbReference type="ARBA" id="ARBA00023180"/>
    </source>
</evidence>
<dbReference type="InterPro" id="IPR051343">
    <property type="entry name" value="G-type_lectin_kinases/EP1-like"/>
</dbReference>
<dbReference type="PROSITE" id="PS50011">
    <property type="entry name" value="PROTEIN_KINASE_DOM"/>
    <property type="match status" value="1"/>
</dbReference>
<evidence type="ECO:0000256" key="10">
    <source>
        <dbReference type="ARBA" id="ARBA00022840"/>
    </source>
</evidence>
<comment type="catalytic activity">
    <reaction evidence="17 18">
        <text>L-seryl-[protein] + ATP = O-phospho-L-seryl-[protein] + ADP + H(+)</text>
        <dbReference type="Rhea" id="RHEA:17989"/>
        <dbReference type="Rhea" id="RHEA-COMP:9863"/>
        <dbReference type="Rhea" id="RHEA-COMP:11604"/>
        <dbReference type="ChEBI" id="CHEBI:15378"/>
        <dbReference type="ChEBI" id="CHEBI:29999"/>
        <dbReference type="ChEBI" id="CHEBI:30616"/>
        <dbReference type="ChEBI" id="CHEBI:83421"/>
        <dbReference type="ChEBI" id="CHEBI:456216"/>
        <dbReference type="EC" id="2.7.11.1"/>
    </reaction>
</comment>
<dbReference type="OrthoDB" id="4062651at2759"/>
<dbReference type="InterPro" id="IPR001480">
    <property type="entry name" value="Bulb-type_lectin_dom"/>
</dbReference>
<name>A0A0K9P819_ZOSMR</name>
<dbReference type="Proteomes" id="UP000036987">
    <property type="component" value="Unassembled WGS sequence"/>
</dbReference>
<feature type="domain" description="Bulb-type lectin" evidence="22">
    <location>
        <begin position="108"/>
        <end position="236"/>
    </location>
</feature>
<feature type="transmembrane region" description="Helical" evidence="20">
    <location>
        <begin position="61"/>
        <end position="83"/>
    </location>
</feature>
<dbReference type="PIRSF" id="PIRSF000641">
    <property type="entry name" value="SRK"/>
    <property type="match status" value="1"/>
</dbReference>
<evidence type="ECO:0000256" key="16">
    <source>
        <dbReference type="ARBA" id="ARBA00047899"/>
    </source>
</evidence>
<dbReference type="InterPro" id="IPR003609">
    <property type="entry name" value="Pan_app"/>
</dbReference>
<keyword evidence="2 18" id="KW-0723">Serine/threonine-protein kinase</keyword>
<feature type="binding site" evidence="19">
    <location>
        <position position="573"/>
    </location>
    <ligand>
        <name>ATP</name>
        <dbReference type="ChEBI" id="CHEBI:30616"/>
    </ligand>
</feature>
<accession>A0A0K9P819</accession>
<comment type="caution">
    <text evidence="24">The sequence shown here is derived from an EMBL/GenBank/DDBJ whole genome shotgun (WGS) entry which is preliminary data.</text>
</comment>
<dbReference type="InterPro" id="IPR008271">
    <property type="entry name" value="Ser/Thr_kinase_AS"/>
</dbReference>
<dbReference type="PANTHER" id="PTHR47976:SF110">
    <property type="entry name" value="RECEPTOR-LIKE SERINE_THREONINE-PROTEIN KINASE"/>
    <property type="match status" value="1"/>
</dbReference>
<evidence type="ECO:0000256" key="13">
    <source>
        <dbReference type="ARBA" id="ARBA00023157"/>
    </source>
</evidence>
<keyword evidence="15" id="KW-0325">Glycoprotein</keyword>
<dbReference type="PANTHER" id="PTHR47976">
    <property type="entry name" value="G-TYPE LECTIN S-RECEPTOR-LIKE SERINE/THREONINE-PROTEIN KINASE SD2-5"/>
    <property type="match status" value="1"/>
</dbReference>
<keyword evidence="14 24" id="KW-0675">Receptor</keyword>
<dbReference type="Gene3D" id="3.30.200.20">
    <property type="entry name" value="Phosphorylase Kinase, domain 1"/>
    <property type="match status" value="1"/>
</dbReference>
<dbReference type="InterPro" id="IPR000719">
    <property type="entry name" value="Prot_kinase_dom"/>
</dbReference>
<keyword evidence="3" id="KW-0245">EGF-like domain</keyword>
<dbReference type="AlphaFoldDB" id="A0A0K9P819"/>
<evidence type="ECO:0000256" key="20">
    <source>
        <dbReference type="SAM" id="Phobius"/>
    </source>
</evidence>
<dbReference type="InterPro" id="IPR036426">
    <property type="entry name" value="Bulb-type_lectin_dom_sf"/>
</dbReference>
<evidence type="ECO:0000259" key="23">
    <source>
        <dbReference type="PROSITE" id="PS50948"/>
    </source>
</evidence>
<evidence type="ECO:0000256" key="1">
    <source>
        <dbReference type="ARBA" id="ARBA00004167"/>
    </source>
</evidence>
<dbReference type="Pfam" id="PF01453">
    <property type="entry name" value="B_lectin"/>
    <property type="match status" value="1"/>
</dbReference>
<evidence type="ECO:0000256" key="9">
    <source>
        <dbReference type="ARBA" id="ARBA00022777"/>
    </source>
</evidence>
<dbReference type="PROSITE" id="PS00108">
    <property type="entry name" value="PROTEIN_KINASE_ST"/>
    <property type="match status" value="1"/>
</dbReference>
<dbReference type="Pfam" id="PF00069">
    <property type="entry name" value="Pkinase"/>
    <property type="match status" value="1"/>
</dbReference>
<organism evidence="24 25">
    <name type="scientific">Zostera marina</name>
    <name type="common">Eelgrass</name>
    <dbReference type="NCBI Taxonomy" id="29655"/>
    <lineage>
        <taxon>Eukaryota</taxon>
        <taxon>Viridiplantae</taxon>
        <taxon>Streptophyta</taxon>
        <taxon>Embryophyta</taxon>
        <taxon>Tracheophyta</taxon>
        <taxon>Spermatophyta</taxon>
        <taxon>Magnoliopsida</taxon>
        <taxon>Liliopsida</taxon>
        <taxon>Zosteraceae</taxon>
        <taxon>Zostera</taxon>
    </lineage>
</organism>
<evidence type="ECO:0000256" key="12">
    <source>
        <dbReference type="ARBA" id="ARBA00023136"/>
    </source>
</evidence>
<dbReference type="FunFam" id="2.90.10.30:FF:000003">
    <property type="entry name" value="Os04g0303100 protein"/>
    <property type="match status" value="1"/>
</dbReference>
<evidence type="ECO:0000256" key="5">
    <source>
        <dbReference type="ARBA" id="ARBA00022692"/>
    </source>
</evidence>
<dbReference type="GO" id="GO:0004674">
    <property type="term" value="F:protein serine/threonine kinase activity"/>
    <property type="evidence" value="ECO:0007669"/>
    <property type="project" value="UniProtKB-KW"/>
</dbReference>
<evidence type="ECO:0000256" key="8">
    <source>
        <dbReference type="ARBA" id="ARBA00022741"/>
    </source>
</evidence>
<dbReference type="PROSITE" id="PS00107">
    <property type="entry name" value="PROTEIN_KINASE_ATP"/>
    <property type="match status" value="1"/>
</dbReference>
<dbReference type="STRING" id="29655.A0A0K9P819"/>
<keyword evidence="10 18" id="KW-0067">ATP-binding</keyword>
<dbReference type="GO" id="GO:0030246">
    <property type="term" value="F:carbohydrate binding"/>
    <property type="evidence" value="ECO:0007669"/>
    <property type="project" value="UniProtKB-KW"/>
</dbReference>
<evidence type="ECO:0000256" key="18">
    <source>
        <dbReference type="PIRNR" id="PIRNR000641"/>
    </source>
</evidence>
<evidence type="ECO:0000256" key="14">
    <source>
        <dbReference type="ARBA" id="ARBA00023170"/>
    </source>
</evidence>
<evidence type="ECO:0000313" key="25">
    <source>
        <dbReference type="Proteomes" id="UP000036987"/>
    </source>
</evidence>
<dbReference type="SUPFAM" id="SSF51110">
    <property type="entry name" value="alpha-D-mannose-specific plant lectins"/>
    <property type="match status" value="1"/>
</dbReference>
<evidence type="ECO:0000256" key="2">
    <source>
        <dbReference type="ARBA" id="ARBA00022527"/>
    </source>
</evidence>
<dbReference type="GO" id="GO:0051707">
    <property type="term" value="P:response to other organism"/>
    <property type="evidence" value="ECO:0007669"/>
    <property type="project" value="UniProtKB-ARBA"/>
</dbReference>
<sequence>MAITPRGDRYSDRYSDLVNLILDKRARCEIEDQNSKVVRDQTSLIVNEILIMHNGRSHRSYVQVCIFFIIAFLLVETFEASLYDYPTAELSTSWVNGPDINHTIDYSDGPIIKALLLNQNSDYLRSFAFGFYCHKSNNNCRSFLLAIFIVSTNSGAGITNAGRPQVVWSANRNQLINENATLDFKSDGDLILKDSNGSYVWSTNTSNKDVVEMNLTETGNLVLVGKNNVPVWQSFDQPTDTLLHGQKFVEGQSLIANVSSSNWKDSELHLSKTSDGWISFTSSNPRQVYCSIKTPFPELSSFQHTMRLDSDGHLRLYEWLNSTATEDLSWYCDYPMVCGKYGISNNGQCICPQNSSGDAVFFKPLNNRHQNLGCSIITPLFCESSQEHQLLIVKDVAYFDTFLINNSITEEESCKNACLQNCLCKAAFFQYYGSDNSKKYCNLKSDTVYSMKSIIPENDHFNSTAFIKFQLQNKTLPDDDKKVMPVSALIGSIIGSLLGLFLIIGIVTYFLIRRTKNNEEKDSDIVQIPGMPTRFSYKQLQEFTNNFKKELGGGGFGTVFEGSLEEGRKIAVKRLMDGAGQGQREFLSEVETIGSVHHINLVSLIGFCSWKSHRLLVYEYMCKGSLDKWIFKVDEDHELIVKGLLYLHKECEKRIAHLDIKPENILLGENFDAKISDFGLSKLIDRDMSSVMTQMRGTRGYLAPEWLTSTITEKADLYSFGVVLVEIICGRKNLDYSLPGEETCLLTIFMEKAEFGLMKEFLGKYVPNLEIRYFDEAIKILKLAVWCLQSEPSKRISISEVVRVLDGSVNMDNLILDYNVVGFRNKVTPQQTSTSTYDPLLSYATDPSYVDDLIQICRGDDE</sequence>
<gene>
    <name evidence="24" type="ORF">ZOSMA_335G00060</name>
</gene>
<protein>
    <recommendedName>
        <fullName evidence="18">Receptor-like serine/threonine-protein kinase</fullName>
        <ecNumber evidence="18">2.7.11.1</ecNumber>
    </recommendedName>
</protein>
<keyword evidence="4 18" id="KW-0808">Transferase</keyword>
<keyword evidence="11 20" id="KW-1133">Transmembrane helix</keyword>
<dbReference type="GO" id="GO:0005524">
    <property type="term" value="F:ATP binding"/>
    <property type="evidence" value="ECO:0007669"/>
    <property type="project" value="UniProtKB-UniRule"/>
</dbReference>
<dbReference type="PROSITE" id="PS50927">
    <property type="entry name" value="BULB_LECTIN"/>
    <property type="match status" value="1"/>
</dbReference>
<feature type="transmembrane region" description="Helical" evidence="20">
    <location>
        <begin position="489"/>
        <end position="512"/>
    </location>
</feature>
<keyword evidence="6" id="KW-0732">Signal</keyword>
<keyword evidence="5 20" id="KW-0812">Transmembrane</keyword>
<dbReference type="Gene3D" id="2.90.10.30">
    <property type="match status" value="1"/>
</dbReference>
<dbReference type="InterPro" id="IPR017441">
    <property type="entry name" value="Protein_kinase_ATP_BS"/>
</dbReference>
<dbReference type="EMBL" id="LFYR01001070">
    <property type="protein sequence ID" value="KMZ65151.1"/>
    <property type="molecule type" value="Genomic_DNA"/>
</dbReference>
<evidence type="ECO:0000256" key="19">
    <source>
        <dbReference type="PROSITE-ProRule" id="PRU10141"/>
    </source>
</evidence>
<evidence type="ECO:0000256" key="7">
    <source>
        <dbReference type="ARBA" id="ARBA00022734"/>
    </source>
</evidence>
<dbReference type="SUPFAM" id="SSF56112">
    <property type="entry name" value="Protein kinase-like (PK-like)"/>
    <property type="match status" value="1"/>
</dbReference>
<comment type="subcellular location">
    <subcellularLocation>
        <location evidence="1">Membrane</location>
        <topology evidence="1">Single-pass membrane protein</topology>
    </subcellularLocation>
</comment>
<dbReference type="SMART" id="SM00220">
    <property type="entry name" value="S_TKc"/>
    <property type="match status" value="1"/>
</dbReference>
<feature type="domain" description="Apple" evidence="23">
    <location>
        <begin position="382"/>
        <end position="465"/>
    </location>
</feature>
<dbReference type="InterPro" id="IPR024171">
    <property type="entry name" value="SRK-like_kinase"/>
</dbReference>
<evidence type="ECO:0000256" key="17">
    <source>
        <dbReference type="ARBA" id="ARBA00048679"/>
    </source>
</evidence>
<feature type="domain" description="Protein kinase" evidence="21">
    <location>
        <begin position="545"/>
        <end position="815"/>
    </location>
</feature>
<evidence type="ECO:0000256" key="4">
    <source>
        <dbReference type="ARBA" id="ARBA00022679"/>
    </source>
</evidence>
<dbReference type="GO" id="GO:0004672">
    <property type="term" value="F:protein kinase activity"/>
    <property type="evidence" value="ECO:0000318"/>
    <property type="project" value="GO_Central"/>
</dbReference>
<keyword evidence="7" id="KW-0430">Lectin</keyword>
<evidence type="ECO:0000256" key="11">
    <source>
        <dbReference type="ARBA" id="ARBA00022989"/>
    </source>
</evidence>
<keyword evidence="8 18" id="KW-0547">Nucleotide-binding</keyword>
<evidence type="ECO:0000313" key="24">
    <source>
        <dbReference type="EMBL" id="KMZ65151.1"/>
    </source>
</evidence>
<dbReference type="GO" id="GO:0016020">
    <property type="term" value="C:membrane"/>
    <property type="evidence" value="ECO:0007669"/>
    <property type="project" value="UniProtKB-SubCell"/>
</dbReference>
<comment type="catalytic activity">
    <reaction evidence="16 18">
        <text>L-threonyl-[protein] + ATP = O-phospho-L-threonyl-[protein] + ADP + H(+)</text>
        <dbReference type="Rhea" id="RHEA:46608"/>
        <dbReference type="Rhea" id="RHEA-COMP:11060"/>
        <dbReference type="Rhea" id="RHEA-COMP:11605"/>
        <dbReference type="ChEBI" id="CHEBI:15378"/>
        <dbReference type="ChEBI" id="CHEBI:30013"/>
        <dbReference type="ChEBI" id="CHEBI:30616"/>
        <dbReference type="ChEBI" id="CHEBI:61977"/>
        <dbReference type="ChEBI" id="CHEBI:456216"/>
        <dbReference type="EC" id="2.7.11.1"/>
    </reaction>
</comment>
<dbReference type="GO" id="GO:0106310">
    <property type="term" value="F:protein serine kinase activity"/>
    <property type="evidence" value="ECO:0007669"/>
    <property type="project" value="RHEA"/>
</dbReference>
<dbReference type="InterPro" id="IPR011009">
    <property type="entry name" value="Kinase-like_dom_sf"/>
</dbReference>